<feature type="domain" description="C2H2-type" evidence="6">
    <location>
        <begin position="384"/>
        <end position="411"/>
    </location>
</feature>
<dbReference type="InterPro" id="IPR036236">
    <property type="entry name" value="Znf_C2H2_sf"/>
</dbReference>
<dbReference type="Proteomes" id="UP001162164">
    <property type="component" value="Unassembled WGS sequence"/>
</dbReference>
<dbReference type="SMART" id="SM00868">
    <property type="entry name" value="zf-AD"/>
    <property type="match status" value="1"/>
</dbReference>
<dbReference type="EMBL" id="JAPWTJ010000819">
    <property type="protein sequence ID" value="KAJ8975469.1"/>
    <property type="molecule type" value="Genomic_DNA"/>
</dbReference>
<dbReference type="PROSITE" id="PS50157">
    <property type="entry name" value="ZINC_FINGER_C2H2_2"/>
    <property type="match status" value="8"/>
</dbReference>
<evidence type="ECO:0000313" key="8">
    <source>
        <dbReference type="Proteomes" id="UP001162164"/>
    </source>
</evidence>
<dbReference type="InterPro" id="IPR013087">
    <property type="entry name" value="Znf_C2H2_type"/>
</dbReference>
<evidence type="ECO:0000259" key="6">
    <source>
        <dbReference type="PROSITE" id="PS50157"/>
    </source>
</evidence>
<feature type="domain" description="C2H2-type" evidence="6">
    <location>
        <begin position="290"/>
        <end position="317"/>
    </location>
</feature>
<dbReference type="Gene3D" id="3.30.160.60">
    <property type="entry name" value="Classic Zinc Finger"/>
    <property type="match status" value="7"/>
</dbReference>
<dbReference type="SUPFAM" id="SSF57667">
    <property type="entry name" value="beta-beta-alpha zinc fingers"/>
    <property type="match status" value="5"/>
</dbReference>
<accession>A0ABQ9JBE3</accession>
<sequence length="443" mass="52675">MTSLKDFCCICVTKHPYLENVNETDVENIKHYYKLSSCVPDQKWQEDFKICKDCVERLDSTYKFIQACLKKKFNDSVATFDCNTCKKQFKLKRSLKLHITRIHVKTKCKQNGKDKVKVETGDIKVENTQIEIVDIKLNETADIDELDEHSEDDNYTNENDITYSTDEEVKPKLKLLKRYNKRKNPLTCEYCGKVFHRRQHYSSHIRSKHTFEKPYKCDMCEARYTNSHSLLVHKRNHNNEKPFVCSYCGKSFVCSGDLYHHSKIHLNKREYKCTLCDKSFNTANPKDWKYECTYCHKRFPINSSLSTHIKRHTGVKEFSCHICEKQFFDKSELTKHLRSHSSERLFKCDMCEDRDYKNLYGLRKHMKIVHNIGTVKISKPVKKFMCPMCPKVFAFNNKLQKHICTHTGEKPFRCGYCDKQFIDSYYRKVHLKKKHNIEMNRTV</sequence>
<evidence type="ECO:0000256" key="4">
    <source>
        <dbReference type="ARBA" id="ARBA00022833"/>
    </source>
</evidence>
<feature type="domain" description="C2H2-type" evidence="6">
    <location>
        <begin position="186"/>
        <end position="214"/>
    </location>
</feature>
<evidence type="ECO:0000256" key="2">
    <source>
        <dbReference type="ARBA" id="ARBA00022737"/>
    </source>
</evidence>
<evidence type="ECO:0000256" key="3">
    <source>
        <dbReference type="ARBA" id="ARBA00022771"/>
    </source>
</evidence>
<name>A0ABQ9JBE3_9CUCU</name>
<gene>
    <name evidence="7" type="ORF">NQ317_019797</name>
</gene>
<evidence type="ECO:0000256" key="1">
    <source>
        <dbReference type="ARBA" id="ARBA00022723"/>
    </source>
</evidence>
<reference evidence="7" key="1">
    <citation type="journal article" date="2023" name="Insect Mol. Biol.">
        <title>Genome sequencing provides insights into the evolution of gene families encoding plant cell wall-degrading enzymes in longhorned beetles.</title>
        <authorList>
            <person name="Shin N.R."/>
            <person name="Okamura Y."/>
            <person name="Kirsch R."/>
            <person name="Pauchet Y."/>
        </authorList>
    </citation>
    <scope>NUCLEOTIDE SEQUENCE</scope>
    <source>
        <strain evidence="7">MMC_N1</strain>
    </source>
</reference>
<feature type="domain" description="C2H2-type" evidence="6">
    <location>
        <begin position="80"/>
        <end position="108"/>
    </location>
</feature>
<protein>
    <recommendedName>
        <fullName evidence="6">C2H2-type domain-containing protein</fullName>
    </recommendedName>
</protein>
<keyword evidence="4" id="KW-0862">Zinc</keyword>
<dbReference type="PROSITE" id="PS00028">
    <property type="entry name" value="ZINC_FINGER_C2H2_1"/>
    <property type="match status" value="8"/>
</dbReference>
<proteinExistence type="predicted"/>
<evidence type="ECO:0000313" key="7">
    <source>
        <dbReference type="EMBL" id="KAJ8975469.1"/>
    </source>
</evidence>
<dbReference type="SMART" id="SM00355">
    <property type="entry name" value="ZnF_C2H2"/>
    <property type="match status" value="9"/>
</dbReference>
<comment type="caution">
    <text evidence="7">The sequence shown here is derived from an EMBL/GenBank/DDBJ whole genome shotgun (WGS) entry which is preliminary data.</text>
</comment>
<feature type="domain" description="C2H2-type" evidence="6">
    <location>
        <begin position="243"/>
        <end position="270"/>
    </location>
</feature>
<feature type="domain" description="C2H2-type" evidence="6">
    <location>
        <begin position="318"/>
        <end position="345"/>
    </location>
</feature>
<dbReference type="PANTHER" id="PTHR24379">
    <property type="entry name" value="KRAB AND ZINC FINGER DOMAIN-CONTAINING"/>
    <property type="match status" value="1"/>
</dbReference>
<keyword evidence="3 5" id="KW-0863">Zinc-finger</keyword>
<dbReference type="Pfam" id="PF00096">
    <property type="entry name" value="zf-C2H2"/>
    <property type="match status" value="6"/>
</dbReference>
<feature type="domain" description="C2H2-type" evidence="6">
    <location>
        <begin position="412"/>
        <end position="440"/>
    </location>
</feature>
<keyword evidence="2" id="KW-0677">Repeat</keyword>
<keyword evidence="1" id="KW-0479">Metal-binding</keyword>
<dbReference type="PANTHER" id="PTHR24379:SF121">
    <property type="entry name" value="C2H2-TYPE DOMAIN-CONTAINING PROTEIN"/>
    <property type="match status" value="1"/>
</dbReference>
<organism evidence="7 8">
    <name type="scientific">Molorchus minor</name>
    <dbReference type="NCBI Taxonomy" id="1323400"/>
    <lineage>
        <taxon>Eukaryota</taxon>
        <taxon>Metazoa</taxon>
        <taxon>Ecdysozoa</taxon>
        <taxon>Arthropoda</taxon>
        <taxon>Hexapoda</taxon>
        <taxon>Insecta</taxon>
        <taxon>Pterygota</taxon>
        <taxon>Neoptera</taxon>
        <taxon>Endopterygota</taxon>
        <taxon>Coleoptera</taxon>
        <taxon>Polyphaga</taxon>
        <taxon>Cucujiformia</taxon>
        <taxon>Chrysomeloidea</taxon>
        <taxon>Cerambycidae</taxon>
        <taxon>Lamiinae</taxon>
        <taxon>Monochamini</taxon>
        <taxon>Molorchus</taxon>
    </lineage>
</organism>
<dbReference type="InterPro" id="IPR012934">
    <property type="entry name" value="Znf_AD"/>
</dbReference>
<evidence type="ECO:0000256" key="5">
    <source>
        <dbReference type="PROSITE-ProRule" id="PRU00042"/>
    </source>
</evidence>
<feature type="domain" description="C2H2-type" evidence="6">
    <location>
        <begin position="215"/>
        <end position="242"/>
    </location>
</feature>
<keyword evidence="8" id="KW-1185">Reference proteome</keyword>